<dbReference type="RefSeq" id="WP_164248439.1">
    <property type="nucleotide sequence ID" value="NZ_JAAGMA010000802.1"/>
</dbReference>
<dbReference type="AlphaFoldDB" id="A0A7K3PSS7"/>
<sequence length="218" mass="24068">MTAPVKIKIWSDYVCPFCMLAEGPLEEAVAEVGAEVEIEWMPFELRPSPQPTLRPEDDYLPHIWKTAVYPMARRLGVDIKLPDVSPQPYTALAFEGYQYAAEHDLGTAYTRRMFRAFFQENQDLGKTAVLTALAGEIGLDEAGFEAALENGSYRARHQDALREAAAHQVQVVPTILIGDTRIEGVPRAAQLRKALLDAQAQQTEDASYGAACGIDGRC</sequence>
<gene>
    <name evidence="2" type="ORF">G3I32_30015</name>
</gene>
<dbReference type="PANTHER" id="PTHR13887:SF33">
    <property type="entry name" value="ISOMERASE"/>
    <property type="match status" value="1"/>
</dbReference>
<dbReference type="SUPFAM" id="SSF52833">
    <property type="entry name" value="Thioredoxin-like"/>
    <property type="match status" value="1"/>
</dbReference>
<accession>A0A7K3PSS7</accession>
<reference evidence="2 3" key="1">
    <citation type="submission" date="2020-01" db="EMBL/GenBank/DDBJ databases">
        <title>Insect and environment-associated Actinomycetes.</title>
        <authorList>
            <person name="Currrie C."/>
            <person name="Chevrette M."/>
            <person name="Carlson C."/>
            <person name="Stubbendieck R."/>
            <person name="Wendt-Pienkowski E."/>
        </authorList>
    </citation>
    <scope>NUCLEOTIDE SEQUENCE [LARGE SCALE GENOMIC DNA]</scope>
    <source>
        <strain evidence="2 3">SID14163</strain>
    </source>
</reference>
<dbReference type="Pfam" id="PF01323">
    <property type="entry name" value="DSBA"/>
    <property type="match status" value="1"/>
</dbReference>
<dbReference type="Gene3D" id="3.40.30.10">
    <property type="entry name" value="Glutaredoxin"/>
    <property type="match status" value="1"/>
</dbReference>
<protein>
    <submittedName>
        <fullName evidence="2">DsbA family oxidoreductase</fullName>
    </submittedName>
</protein>
<comment type="caution">
    <text evidence="2">The sequence shown here is derived from an EMBL/GenBank/DDBJ whole genome shotgun (WGS) entry which is preliminary data.</text>
</comment>
<dbReference type="InterPro" id="IPR001853">
    <property type="entry name" value="DSBA-like_thioredoxin_dom"/>
</dbReference>
<name>A0A7K3PSS7_9ACTN</name>
<organism evidence="2 3">
    <name type="scientific">Streptomyces coelicoflavus</name>
    <dbReference type="NCBI Taxonomy" id="285562"/>
    <lineage>
        <taxon>Bacteria</taxon>
        <taxon>Bacillati</taxon>
        <taxon>Actinomycetota</taxon>
        <taxon>Actinomycetes</taxon>
        <taxon>Kitasatosporales</taxon>
        <taxon>Streptomycetaceae</taxon>
        <taxon>Streptomyces</taxon>
    </lineage>
</organism>
<dbReference type="EMBL" id="JAAGMA010000802">
    <property type="protein sequence ID" value="NEB13020.1"/>
    <property type="molecule type" value="Genomic_DNA"/>
</dbReference>
<evidence type="ECO:0000259" key="1">
    <source>
        <dbReference type="Pfam" id="PF01323"/>
    </source>
</evidence>
<dbReference type="InterPro" id="IPR036249">
    <property type="entry name" value="Thioredoxin-like_sf"/>
</dbReference>
<dbReference type="GO" id="GO:0016491">
    <property type="term" value="F:oxidoreductase activity"/>
    <property type="evidence" value="ECO:0007669"/>
    <property type="project" value="InterPro"/>
</dbReference>
<proteinExistence type="predicted"/>
<feature type="domain" description="DSBA-like thioredoxin" evidence="1">
    <location>
        <begin position="7"/>
        <end position="195"/>
    </location>
</feature>
<evidence type="ECO:0000313" key="3">
    <source>
        <dbReference type="Proteomes" id="UP000470446"/>
    </source>
</evidence>
<dbReference type="PANTHER" id="PTHR13887">
    <property type="entry name" value="GLUTATHIONE S-TRANSFERASE KAPPA"/>
    <property type="match status" value="1"/>
</dbReference>
<dbReference type="Proteomes" id="UP000470446">
    <property type="component" value="Unassembled WGS sequence"/>
</dbReference>
<dbReference type="CDD" id="cd03024">
    <property type="entry name" value="DsbA_FrnE"/>
    <property type="match status" value="1"/>
</dbReference>
<evidence type="ECO:0000313" key="2">
    <source>
        <dbReference type="EMBL" id="NEB13020.1"/>
    </source>
</evidence>